<dbReference type="GO" id="GO:0031011">
    <property type="term" value="C:Ino80 complex"/>
    <property type="evidence" value="ECO:0007669"/>
    <property type="project" value="Ensembl"/>
</dbReference>
<dbReference type="Pfam" id="PF13891">
    <property type="entry name" value="zf-C3HC3H_KANSL2"/>
    <property type="match status" value="2"/>
</dbReference>
<reference evidence="5" key="3">
    <citation type="submission" date="2025-09" db="UniProtKB">
        <authorList>
            <consortium name="Ensembl"/>
        </authorList>
    </citation>
    <scope>IDENTIFICATION</scope>
    <source>
        <strain evidence="5">Thoroughbred</strain>
    </source>
</reference>
<feature type="region of interest" description="Disordered" evidence="3">
    <location>
        <begin position="1"/>
        <end position="29"/>
    </location>
</feature>
<evidence type="ECO:0000313" key="5">
    <source>
        <dbReference type="Ensembl" id="ENSECAP00000087643.1"/>
    </source>
</evidence>
<reference evidence="5 6" key="1">
    <citation type="journal article" date="2009" name="Science">
        <title>Genome sequence, comparative analysis, and population genetics of the domestic horse.</title>
        <authorList>
            <consortium name="Broad Institute Genome Sequencing Platform"/>
            <consortium name="Broad Institute Whole Genome Assembly Team"/>
            <person name="Wade C.M."/>
            <person name="Giulotto E."/>
            <person name="Sigurdsson S."/>
            <person name="Zoli M."/>
            <person name="Gnerre S."/>
            <person name="Imsland F."/>
            <person name="Lear T.L."/>
            <person name="Adelson D.L."/>
            <person name="Bailey E."/>
            <person name="Bellone R.R."/>
            <person name="Bloecker H."/>
            <person name="Distl O."/>
            <person name="Edgar R.C."/>
            <person name="Garber M."/>
            <person name="Leeb T."/>
            <person name="Mauceli E."/>
            <person name="MacLeod J.N."/>
            <person name="Penedo M.C.T."/>
            <person name="Raison J.M."/>
            <person name="Sharpe T."/>
            <person name="Vogel J."/>
            <person name="Andersson L."/>
            <person name="Antczak D.F."/>
            <person name="Biagi T."/>
            <person name="Binns M.M."/>
            <person name="Chowdhary B.P."/>
            <person name="Coleman S.J."/>
            <person name="Della Valle G."/>
            <person name="Fryc S."/>
            <person name="Guerin G."/>
            <person name="Hasegawa T."/>
            <person name="Hill E.W."/>
            <person name="Jurka J."/>
            <person name="Kiialainen A."/>
            <person name="Lindgren G."/>
            <person name="Liu J."/>
            <person name="Magnani E."/>
            <person name="Mickelson J.R."/>
            <person name="Murray J."/>
            <person name="Nergadze S.G."/>
            <person name="Onofrio R."/>
            <person name="Pedroni S."/>
            <person name="Piras M.F."/>
            <person name="Raudsepp T."/>
            <person name="Rocchi M."/>
            <person name="Roeed K.H."/>
            <person name="Ryder O.A."/>
            <person name="Searle S."/>
            <person name="Skow L."/>
            <person name="Swinburne J.E."/>
            <person name="Syvaenen A.C."/>
            <person name="Tozaki T."/>
            <person name="Valberg S.J."/>
            <person name="Vaudin M."/>
            <person name="White J.R."/>
            <person name="Zody M.C."/>
            <person name="Lander E.S."/>
            <person name="Lindblad-Toh K."/>
        </authorList>
    </citation>
    <scope>NUCLEOTIDE SEQUENCE [LARGE SCALE GENOMIC DNA]</scope>
    <source>
        <strain evidence="5 6">Thoroughbred</strain>
    </source>
</reference>
<dbReference type="InterPro" id="IPR025927">
    <property type="entry name" value="Znf_KANL2-like"/>
</dbReference>
<evidence type="ECO:0000259" key="4">
    <source>
        <dbReference type="Pfam" id="PF13891"/>
    </source>
</evidence>
<evidence type="ECO:0000256" key="2">
    <source>
        <dbReference type="ARBA" id="ARBA00023242"/>
    </source>
</evidence>
<feature type="domain" description="KANL2-like probable zinc-finger" evidence="4">
    <location>
        <begin position="582"/>
        <end position="640"/>
    </location>
</feature>
<feature type="region of interest" description="Disordered" evidence="3">
    <location>
        <begin position="1042"/>
        <end position="1080"/>
    </location>
</feature>
<dbReference type="AlphaFoldDB" id="A0A9L0THA2"/>
<reference evidence="5" key="2">
    <citation type="submission" date="2025-08" db="UniProtKB">
        <authorList>
            <consortium name="Ensembl"/>
        </authorList>
    </citation>
    <scope>IDENTIFICATION</scope>
    <source>
        <strain evidence="5">Thoroughbred</strain>
    </source>
</reference>
<dbReference type="GO" id="GO:0051726">
    <property type="term" value="P:regulation of cell cycle"/>
    <property type="evidence" value="ECO:0007669"/>
    <property type="project" value="Ensembl"/>
</dbReference>
<comment type="subcellular location">
    <subcellularLocation>
        <location evidence="1">Nucleus</location>
    </subcellularLocation>
</comment>
<evidence type="ECO:0000256" key="1">
    <source>
        <dbReference type="ARBA" id="ARBA00004123"/>
    </source>
</evidence>
<dbReference type="PANTHER" id="PTHR16198">
    <property type="match status" value="1"/>
</dbReference>
<dbReference type="GO" id="GO:0005634">
    <property type="term" value="C:nucleus"/>
    <property type="evidence" value="ECO:0000318"/>
    <property type="project" value="GO_Central"/>
</dbReference>
<feature type="domain" description="KANL2-like probable zinc-finger" evidence="4">
    <location>
        <begin position="147"/>
        <end position="207"/>
    </location>
</feature>
<dbReference type="GeneTree" id="ENSGT00940000157974"/>
<sequence>MGAVSVLRPGPPGTCGPTPAGGREARGGVTAKAVQPVLVRLRLERRAAVGSPSHAGRSQFLRLQSGVTIPSPQGCCGNSVRTCTRSLRMVPDNLLHLDSAALQTVVSWGSLNIAEDLRSADVHKESSHVMYEGKHIHFSEVDNKPLCSYSPKLCKQRRLNGYAFCIRHVLEDKTAPFKQCEYVAKYNSQRCTNPIPKSEDRRYCNSHLQVLGFIPKKERKKKNDPLDEVKVRHQMDTMAFSLTVPTVALKMPNGLDGMSLSPPGARVPLHYLETELEDPFAFNEEDDDLKKGATVRRKLQSKLAQNRQRQRETEILKVRQEHFSPPPAPSQQQPPQQLSHLSPVSTCIKPPAPPQGLVCKSPQPPNTSLPLQGVAPTTHSIAQARQSSHRRPLPLLPSSRAPGADPPRTDRVLMRAAAFSPHFSCISRLQRLVKLCAQSHQLDADLFPHLGLDWSEESGEELEASEQASPYQVAWSIRETLRYERHTSDDDDTETRSSRVTQLCTYFQQKYKHLCRLERAESRQKKCRHTVRKALLQAASREPEGTGQLLQELRRAACGRASISRTKLREMEPGVCSGSVKGEPCPHRALPFTRHCFQHILLNRSQQLFSSCTAKFADGQQCSVPVFDITHQTPLCEEHAKKMDNFLRGDSSRKVQHQQQRKPRKKTKPPALTKKHKKKRRRGPRRPQKPIPPAVPQGNLSMPASVSLPVAAAQIRSPSTPELSADELPDDIANEITDIPHDLELNQEDFSDVLPRLPDDLQDFDFFEGKNGDLLPTTEEAEELERALQAVTSLECLSTIGVLTPSDGVPVQELSDRGIGVFSAGTAASGIPSLSREVNADLGELLNGRMVHDNFPSLELEESLLRSASLSNPPTPLAGQVQGQFSAPASVGLTSATLISQSALGERAFPGQFPGLHDGSHASQRPHPAQLLSKADDLITSRQQYSGDRSHSSPPGSHYDSEHVPSPYSDITSPHTASYSADNMAATFPAEMPIMAQHLLPAPLEVPLGGVANPRTHWGNLPVNLGDSSPFSNLLGADGHLLSTSLSTPPTTSSSEATQPAFATATPSSSSVLPGLPQTSFSGLGPSAELVASSSPKQQLPQFSAAFGHQLSSHSGIPKDLQPSHSSIAPPTGFTVTGATATSTNNAASPFPSPN</sequence>
<accession>A0A9L0THA2</accession>
<name>A0A9L0THA2_HORSE</name>
<dbReference type="GO" id="GO:0045995">
    <property type="term" value="P:regulation of embryonic development"/>
    <property type="evidence" value="ECO:0007669"/>
    <property type="project" value="Ensembl"/>
</dbReference>
<keyword evidence="2" id="KW-0539">Nucleus</keyword>
<organism evidence="5 6">
    <name type="scientific">Equus caballus</name>
    <name type="common">Horse</name>
    <dbReference type="NCBI Taxonomy" id="9796"/>
    <lineage>
        <taxon>Eukaryota</taxon>
        <taxon>Metazoa</taxon>
        <taxon>Chordata</taxon>
        <taxon>Craniata</taxon>
        <taxon>Vertebrata</taxon>
        <taxon>Euteleostomi</taxon>
        <taxon>Mammalia</taxon>
        <taxon>Eutheria</taxon>
        <taxon>Laurasiatheria</taxon>
        <taxon>Perissodactyla</taxon>
        <taxon>Equidae</taxon>
        <taxon>Equus</taxon>
    </lineage>
</organism>
<evidence type="ECO:0000256" key="3">
    <source>
        <dbReference type="SAM" id="MobiDB-lite"/>
    </source>
</evidence>
<dbReference type="Proteomes" id="UP000002281">
    <property type="component" value="Chromosome 18"/>
</dbReference>
<dbReference type="GO" id="GO:0000723">
    <property type="term" value="P:telomere maintenance"/>
    <property type="evidence" value="ECO:0007669"/>
    <property type="project" value="Ensembl"/>
</dbReference>
<gene>
    <name evidence="5" type="primary">INO80D</name>
</gene>
<feature type="compositionally biased region" description="Low complexity" evidence="3">
    <location>
        <begin position="330"/>
        <end position="345"/>
    </location>
</feature>
<dbReference type="GO" id="GO:0045893">
    <property type="term" value="P:positive regulation of DNA-templated transcription"/>
    <property type="evidence" value="ECO:0007669"/>
    <property type="project" value="Ensembl"/>
</dbReference>
<feature type="region of interest" description="Disordered" evidence="3">
    <location>
        <begin position="1112"/>
        <end position="1155"/>
    </location>
</feature>
<feature type="compositionally biased region" description="Polar residues" evidence="3">
    <location>
        <begin position="368"/>
        <end position="386"/>
    </location>
</feature>
<feature type="region of interest" description="Disordered" evidence="3">
    <location>
        <begin position="942"/>
        <end position="976"/>
    </location>
</feature>
<dbReference type="PANTHER" id="PTHR16198:SF2">
    <property type="entry name" value="INO80 COMPLEX SUBUNIT D"/>
    <property type="match status" value="1"/>
</dbReference>
<dbReference type="GO" id="GO:0060382">
    <property type="term" value="P:regulation of DNA strand elongation"/>
    <property type="evidence" value="ECO:0007669"/>
    <property type="project" value="Ensembl"/>
</dbReference>
<dbReference type="Ensembl" id="ENSECAT00000104506.1">
    <property type="protein sequence ID" value="ENSECAP00000087643.1"/>
    <property type="gene ID" value="ENSECAG00000015076.3"/>
</dbReference>
<dbReference type="GO" id="GO:0006275">
    <property type="term" value="P:regulation of DNA replication"/>
    <property type="evidence" value="ECO:0007669"/>
    <property type="project" value="Ensembl"/>
</dbReference>
<feature type="compositionally biased region" description="Low complexity" evidence="3">
    <location>
        <begin position="1129"/>
        <end position="1155"/>
    </location>
</feature>
<feature type="region of interest" description="Disordered" evidence="3">
    <location>
        <begin position="648"/>
        <end position="702"/>
    </location>
</feature>
<proteinExistence type="predicted"/>
<evidence type="ECO:0000313" key="6">
    <source>
        <dbReference type="Proteomes" id="UP000002281"/>
    </source>
</evidence>
<feature type="compositionally biased region" description="Polar residues" evidence="3">
    <location>
        <begin position="942"/>
        <end position="955"/>
    </location>
</feature>
<keyword evidence="6" id="KW-1185">Reference proteome</keyword>
<protein>
    <submittedName>
        <fullName evidence="5">INO80 complex subunit D</fullName>
    </submittedName>
</protein>
<dbReference type="GO" id="GO:0045739">
    <property type="term" value="P:positive regulation of DNA repair"/>
    <property type="evidence" value="ECO:0007669"/>
    <property type="project" value="Ensembl"/>
</dbReference>
<dbReference type="GO" id="GO:1904507">
    <property type="term" value="P:positive regulation of telomere maintenance in response to DNA damage"/>
    <property type="evidence" value="ECO:0007669"/>
    <property type="project" value="Ensembl"/>
</dbReference>
<feature type="region of interest" description="Disordered" evidence="3">
    <location>
        <begin position="322"/>
        <end position="407"/>
    </location>
</feature>
<dbReference type="GO" id="GO:0006338">
    <property type="term" value="P:chromatin remodeling"/>
    <property type="evidence" value="ECO:0007669"/>
    <property type="project" value="Ensembl"/>
</dbReference>
<feature type="compositionally biased region" description="Basic residues" evidence="3">
    <location>
        <begin position="654"/>
        <end position="688"/>
    </location>
</feature>
<feature type="compositionally biased region" description="Low complexity" evidence="3">
    <location>
        <begin position="1042"/>
        <end position="1071"/>
    </location>
</feature>